<dbReference type="GO" id="GO:0008821">
    <property type="term" value="F:crossover junction DNA endonuclease activity"/>
    <property type="evidence" value="ECO:0007669"/>
    <property type="project" value="UniProtKB-UniRule"/>
</dbReference>
<dbReference type="PANTHER" id="PTHR13451">
    <property type="entry name" value="CLASS II CROSSOVER JUNCTION ENDONUCLEASE MUS81"/>
    <property type="match status" value="1"/>
</dbReference>
<keyword evidence="5 13" id="KW-0479">Metal-binding</keyword>
<comment type="function">
    <text evidence="13">Interacts with EME1 to form a DNA structure-specific endonuclease with substrate preference for branched DNA structures with a 5'-end at the branch nick. Typical substrates include 3'-flap structures, D-loops, replication forks and nicked Holliday junctions. May be required in mitosis for the processing of stalled or collapsed replication fork intermediates. May be required in meiosis for the repair of meiosis-specific double strand breaks subsequent to single-end invasion (SEI).</text>
</comment>
<dbReference type="Gene3D" id="1.10.150.670">
    <property type="entry name" value="Crossover junction endonuclease EME1, DNA-binding domain"/>
    <property type="match status" value="1"/>
</dbReference>
<dbReference type="OrthoDB" id="48196at2759"/>
<evidence type="ECO:0000256" key="12">
    <source>
        <dbReference type="ARBA" id="ARBA00023242"/>
    </source>
</evidence>
<evidence type="ECO:0000256" key="11">
    <source>
        <dbReference type="ARBA" id="ARBA00023204"/>
    </source>
</evidence>
<dbReference type="Proteomes" id="UP000198406">
    <property type="component" value="Unassembled WGS sequence"/>
</dbReference>
<dbReference type="InterPro" id="IPR047416">
    <property type="entry name" value="XPF_nuclease_Mus81"/>
</dbReference>
<evidence type="ECO:0000256" key="7">
    <source>
        <dbReference type="ARBA" id="ARBA00022763"/>
    </source>
</evidence>
<comment type="subunit">
    <text evidence="13">Interacts with EME1.</text>
</comment>
<evidence type="ECO:0000256" key="10">
    <source>
        <dbReference type="ARBA" id="ARBA00023172"/>
    </source>
</evidence>
<evidence type="ECO:0000256" key="8">
    <source>
        <dbReference type="ARBA" id="ARBA00022801"/>
    </source>
</evidence>
<protein>
    <recommendedName>
        <fullName evidence="13">Crossover junction endonuclease MUS81</fullName>
        <ecNumber evidence="13">3.1.22.-</ecNumber>
    </recommendedName>
</protein>
<dbReference type="InterPro" id="IPR006166">
    <property type="entry name" value="ERCC4_domain"/>
</dbReference>
<dbReference type="GO" id="GO:0046872">
    <property type="term" value="F:metal ion binding"/>
    <property type="evidence" value="ECO:0007669"/>
    <property type="project" value="UniProtKB-UniRule"/>
</dbReference>
<dbReference type="InterPro" id="IPR033309">
    <property type="entry name" value="Mus81"/>
</dbReference>
<dbReference type="GO" id="GO:0000712">
    <property type="term" value="P:resolution of meiotic recombination intermediates"/>
    <property type="evidence" value="ECO:0007669"/>
    <property type="project" value="TreeGrafter"/>
</dbReference>
<evidence type="ECO:0000256" key="9">
    <source>
        <dbReference type="ARBA" id="ARBA00022842"/>
    </source>
</evidence>
<dbReference type="SUPFAM" id="SSF52980">
    <property type="entry name" value="Restriction endonuclease-like"/>
    <property type="match status" value="1"/>
</dbReference>
<dbReference type="InterPro" id="IPR042530">
    <property type="entry name" value="EME1/EME2_C"/>
</dbReference>
<dbReference type="InterPro" id="IPR027421">
    <property type="entry name" value="DNA_pol_lamdba_lyase_dom_sf"/>
</dbReference>
<dbReference type="GO" id="GO:0003677">
    <property type="term" value="F:DNA binding"/>
    <property type="evidence" value="ECO:0007669"/>
    <property type="project" value="UniProtKB-UniRule"/>
</dbReference>
<keyword evidence="4 13" id="KW-0540">Nuclease</keyword>
<dbReference type="GO" id="GO:0031573">
    <property type="term" value="P:mitotic intra-S DNA damage checkpoint signaling"/>
    <property type="evidence" value="ECO:0007669"/>
    <property type="project" value="TreeGrafter"/>
</dbReference>
<name>A0A1Z5KGB2_FISSO</name>
<keyword evidence="9 13" id="KW-0460">Magnesium</keyword>
<evidence type="ECO:0000256" key="2">
    <source>
        <dbReference type="ARBA" id="ARBA00004123"/>
    </source>
</evidence>
<gene>
    <name evidence="16" type="ORF">FisN_2Lh292</name>
</gene>
<dbReference type="Gene3D" id="1.10.150.110">
    <property type="entry name" value="DNA polymerase beta, N-terminal domain-like"/>
    <property type="match status" value="1"/>
</dbReference>
<dbReference type="InterPro" id="IPR011335">
    <property type="entry name" value="Restrct_endonuc-II-like"/>
</dbReference>
<reference evidence="16 17" key="1">
    <citation type="journal article" date="2015" name="Plant Cell">
        <title>Oil accumulation by the oleaginous diatom Fistulifera solaris as revealed by the genome and transcriptome.</title>
        <authorList>
            <person name="Tanaka T."/>
            <person name="Maeda Y."/>
            <person name="Veluchamy A."/>
            <person name="Tanaka M."/>
            <person name="Abida H."/>
            <person name="Marechal E."/>
            <person name="Bowler C."/>
            <person name="Muto M."/>
            <person name="Sunaga Y."/>
            <person name="Tanaka M."/>
            <person name="Yoshino T."/>
            <person name="Taniguchi T."/>
            <person name="Fukuda Y."/>
            <person name="Nemoto M."/>
            <person name="Matsumoto M."/>
            <person name="Wong P.S."/>
            <person name="Aburatani S."/>
            <person name="Fujibuchi W."/>
        </authorList>
    </citation>
    <scope>NUCLEOTIDE SEQUENCE [LARGE SCALE GENOMIC DNA]</scope>
    <source>
        <strain evidence="16 17">JPCC DA0580</strain>
    </source>
</reference>
<comment type="similarity">
    <text evidence="3 13">Belongs to the XPF family.</text>
</comment>
<dbReference type="InParanoid" id="A0A1Z5KGB2"/>
<dbReference type="GO" id="GO:0048476">
    <property type="term" value="C:Holliday junction resolvase complex"/>
    <property type="evidence" value="ECO:0007669"/>
    <property type="project" value="UniProtKB-UniRule"/>
</dbReference>
<evidence type="ECO:0000256" key="5">
    <source>
        <dbReference type="ARBA" id="ARBA00022723"/>
    </source>
</evidence>
<comment type="subcellular location">
    <subcellularLocation>
        <location evidence="2 13">Nucleus</location>
    </subcellularLocation>
</comment>
<dbReference type="SUPFAM" id="SSF47802">
    <property type="entry name" value="DNA polymerase beta, N-terminal domain-like"/>
    <property type="match status" value="1"/>
</dbReference>
<dbReference type="GO" id="GO:0048257">
    <property type="term" value="F:3'-flap endonuclease activity"/>
    <property type="evidence" value="ECO:0007669"/>
    <property type="project" value="TreeGrafter"/>
</dbReference>
<dbReference type="PANTHER" id="PTHR13451:SF0">
    <property type="entry name" value="CROSSOVER JUNCTION ENDONUCLEASE MUS81"/>
    <property type="match status" value="1"/>
</dbReference>
<dbReference type="GO" id="GO:0006308">
    <property type="term" value="P:DNA catabolic process"/>
    <property type="evidence" value="ECO:0007669"/>
    <property type="project" value="UniProtKB-UniRule"/>
</dbReference>
<evidence type="ECO:0000256" key="3">
    <source>
        <dbReference type="ARBA" id="ARBA00010015"/>
    </source>
</evidence>
<keyword evidence="8 13" id="KW-0378">Hydrolase</keyword>
<evidence type="ECO:0000259" key="15">
    <source>
        <dbReference type="SMART" id="SM00891"/>
    </source>
</evidence>
<keyword evidence="10 13" id="KW-0233">DNA recombination</keyword>
<keyword evidence="7 13" id="KW-0227">DNA damage</keyword>
<dbReference type="EMBL" id="BDSP01000218">
    <property type="protein sequence ID" value="GAX25008.1"/>
    <property type="molecule type" value="Genomic_DNA"/>
</dbReference>
<organism evidence="16 17">
    <name type="scientific">Fistulifera solaris</name>
    <name type="common">Oleaginous diatom</name>
    <dbReference type="NCBI Taxonomy" id="1519565"/>
    <lineage>
        <taxon>Eukaryota</taxon>
        <taxon>Sar</taxon>
        <taxon>Stramenopiles</taxon>
        <taxon>Ochrophyta</taxon>
        <taxon>Bacillariophyta</taxon>
        <taxon>Bacillariophyceae</taxon>
        <taxon>Bacillariophycidae</taxon>
        <taxon>Naviculales</taxon>
        <taxon>Naviculaceae</taxon>
        <taxon>Fistulifera</taxon>
    </lineage>
</organism>
<dbReference type="Gene3D" id="3.40.50.10130">
    <property type="match status" value="1"/>
</dbReference>
<feature type="region of interest" description="Disordered" evidence="14">
    <location>
        <begin position="559"/>
        <end position="579"/>
    </location>
</feature>
<comment type="cofactor">
    <cofactor evidence="1 13">
        <name>Mg(2+)</name>
        <dbReference type="ChEBI" id="CHEBI:18420"/>
    </cofactor>
</comment>
<accession>A0A1Z5KGB2</accession>
<sequence>MPHPYQKGPPTKKTGRPKFHTATCEANQAALDRLLEKQERAHGNFVFTLKRAIESLQKAKDPVVKYDEALALPFVGPTIAKMMVPPEKTPRPKAASVVMSGVSPDAGESCIVRKTLPTVISSINHQSAVHDGTSRKRTFELAAVEKKTKKQLAVEQAQARALNWKNQRMVWRVVLLIDVREQERNKMRSACQQSGIPTEERTLPIGDMAWIAQGTQGGKVVEELLVGTIVERKSAEDLKASLFGTRYMEQRKRLKETGIAQVVFLIEGDITKDQHRCPADTLLSALWEIRLHTGFQILQTKHMDDTVVTLKRMHRRILQRTFPAVFTSSEALPNFSQVAVQSDVRPSDERAFLAQNRRHRRKRMQSLMEMTFDCDPTPPFGTQRFMTYSELKAIVERDREITNRRVGSLHGFMLKQVSTVNAKKIVRLQELYPTTCHLLEAYDSVPKYQRCELLSEVVVSEGARTSKVGPRSSAELHVAYGLAMRDDEPLVNKQGTLPATSTAGAAAQFVKQNTIPYTEQLVRKDPSPVNEQIVANTCTAKSYSVGLAINSMESIFEKYSNSPENSPPTRRQQSNVYSASPAKSIIQMLDSDSDDENISSRLGQLATSTTVAAVKPSLIKDPPRAKKAETCSLIAAEGHIDDFLSSLESFLPLERKDNRPIIQLLDDDSDDDDLRPIFSQTSSVHTFTKEVVEID</sequence>
<evidence type="ECO:0000256" key="6">
    <source>
        <dbReference type="ARBA" id="ARBA00022759"/>
    </source>
</evidence>
<keyword evidence="6 13" id="KW-0255">Endonuclease</keyword>
<evidence type="ECO:0000256" key="1">
    <source>
        <dbReference type="ARBA" id="ARBA00001946"/>
    </source>
</evidence>
<evidence type="ECO:0000256" key="14">
    <source>
        <dbReference type="SAM" id="MobiDB-lite"/>
    </source>
</evidence>
<dbReference type="Pfam" id="PF02732">
    <property type="entry name" value="ERCC4"/>
    <property type="match status" value="1"/>
</dbReference>
<dbReference type="EC" id="3.1.22.-" evidence="13"/>
<keyword evidence="12 13" id="KW-0539">Nucleus</keyword>
<keyword evidence="11 13" id="KW-0234">DNA repair</keyword>
<keyword evidence="17" id="KW-1185">Reference proteome</keyword>
<dbReference type="GO" id="GO:0000727">
    <property type="term" value="P:double-strand break repair via break-induced replication"/>
    <property type="evidence" value="ECO:0007669"/>
    <property type="project" value="UniProtKB-UniRule"/>
</dbReference>
<feature type="compositionally biased region" description="Polar residues" evidence="14">
    <location>
        <begin position="559"/>
        <end position="578"/>
    </location>
</feature>
<proteinExistence type="inferred from homology"/>
<dbReference type="GO" id="GO:0005634">
    <property type="term" value="C:nucleus"/>
    <property type="evidence" value="ECO:0007669"/>
    <property type="project" value="UniProtKB-SubCell"/>
</dbReference>
<evidence type="ECO:0000313" key="17">
    <source>
        <dbReference type="Proteomes" id="UP000198406"/>
    </source>
</evidence>
<comment type="caution">
    <text evidence="16">The sequence shown here is derived from an EMBL/GenBank/DDBJ whole genome shotgun (WGS) entry which is preliminary data.</text>
</comment>
<evidence type="ECO:0000256" key="13">
    <source>
        <dbReference type="RuleBase" id="RU369042"/>
    </source>
</evidence>
<dbReference type="SMART" id="SM00891">
    <property type="entry name" value="ERCC4"/>
    <property type="match status" value="1"/>
</dbReference>
<dbReference type="AlphaFoldDB" id="A0A1Z5KGB2"/>
<evidence type="ECO:0000256" key="4">
    <source>
        <dbReference type="ARBA" id="ARBA00022722"/>
    </source>
</evidence>
<dbReference type="CDD" id="cd20074">
    <property type="entry name" value="XPF_nuclease_Mus81"/>
    <property type="match status" value="1"/>
</dbReference>
<feature type="domain" description="ERCC4" evidence="15">
    <location>
        <begin position="174"/>
        <end position="270"/>
    </location>
</feature>
<evidence type="ECO:0000313" key="16">
    <source>
        <dbReference type="EMBL" id="GAX25008.1"/>
    </source>
</evidence>